<accession>A0A4S4NFZ8</accession>
<dbReference type="AlphaFoldDB" id="A0A4S4NFZ8"/>
<organism evidence="1 2">
    <name type="scientific">Aliishimia ponticola</name>
    <dbReference type="NCBI Taxonomy" id="2499833"/>
    <lineage>
        <taxon>Bacteria</taxon>
        <taxon>Pseudomonadati</taxon>
        <taxon>Pseudomonadota</taxon>
        <taxon>Alphaproteobacteria</taxon>
        <taxon>Rhodobacterales</taxon>
        <taxon>Paracoccaceae</taxon>
        <taxon>Aliishimia</taxon>
    </lineage>
</organism>
<proteinExistence type="predicted"/>
<reference evidence="1 2" key="1">
    <citation type="submission" date="2019-04" db="EMBL/GenBank/DDBJ databases">
        <title>Shimia ponticola sp. nov., isolated from seawater.</title>
        <authorList>
            <person name="Kim Y.-O."/>
            <person name="Yoon J.-H."/>
        </authorList>
    </citation>
    <scope>NUCLEOTIDE SEQUENCE [LARGE SCALE GENOMIC DNA]</scope>
    <source>
        <strain evidence="1 2">MYP11</strain>
    </source>
</reference>
<gene>
    <name evidence="1" type="ORF">E4Z66_02710</name>
</gene>
<dbReference type="RefSeq" id="WP_136461392.1">
    <property type="nucleotide sequence ID" value="NZ_SRKY01000001.1"/>
</dbReference>
<dbReference type="OrthoDB" id="8451772at2"/>
<dbReference type="EMBL" id="SRKY01000001">
    <property type="protein sequence ID" value="THH38499.1"/>
    <property type="molecule type" value="Genomic_DNA"/>
</dbReference>
<dbReference type="Proteomes" id="UP000306602">
    <property type="component" value="Unassembled WGS sequence"/>
</dbReference>
<evidence type="ECO:0000313" key="1">
    <source>
        <dbReference type="EMBL" id="THH38499.1"/>
    </source>
</evidence>
<evidence type="ECO:0000313" key="2">
    <source>
        <dbReference type="Proteomes" id="UP000306602"/>
    </source>
</evidence>
<comment type="caution">
    <text evidence="1">The sequence shown here is derived from an EMBL/GenBank/DDBJ whole genome shotgun (WGS) entry which is preliminary data.</text>
</comment>
<keyword evidence="2" id="KW-1185">Reference proteome</keyword>
<protein>
    <submittedName>
        <fullName evidence="1">Uncharacterized protein</fullName>
    </submittedName>
</protein>
<sequence length="128" mass="13899">MHRPALLALTFAVILPVAVWADIPGARKRARSGDFDATAQIRCAQDAGKPLVRCPAQITRTGNAAVLRVTFPSGFARYLVFSEGAFLRGNATMSGVGTDTDWALSGGIYTIRVDDQRFEIDKTQIWGE</sequence>
<name>A0A4S4NFZ8_9RHOB</name>